<evidence type="ECO:0000313" key="13">
    <source>
        <dbReference type="Proteomes" id="UP000274843"/>
    </source>
</evidence>
<comment type="function">
    <text evidence="2 10">Catalyzes the isomerization between 2-isopropylmalate and 3-isopropylmalate, via the formation of 2-isopropylmaleate.</text>
</comment>
<keyword evidence="6 10" id="KW-0432">Leucine biosynthesis</keyword>
<feature type="domain" description="Aconitase A/isopropylmalate dehydratase small subunit swivel" evidence="11">
    <location>
        <begin position="1"/>
        <end position="117"/>
    </location>
</feature>
<evidence type="ECO:0000256" key="5">
    <source>
        <dbReference type="ARBA" id="ARBA00011271"/>
    </source>
</evidence>
<dbReference type="SUPFAM" id="SSF52016">
    <property type="entry name" value="LeuD/IlvD-like"/>
    <property type="match status" value="1"/>
</dbReference>
<evidence type="ECO:0000256" key="4">
    <source>
        <dbReference type="ARBA" id="ARBA00009845"/>
    </source>
</evidence>
<protein>
    <recommendedName>
        <fullName evidence="10">3-isopropylmalate dehydratase small subunit</fullName>
        <ecNumber evidence="10">4.2.1.33</ecNumber>
    </recommendedName>
    <alternativeName>
        <fullName evidence="10">Alpha-IPM isomerase</fullName>
        <shortName evidence="10">IPMI</shortName>
    </alternativeName>
    <alternativeName>
        <fullName evidence="10">Isopropylmalate isomerase</fullName>
    </alternativeName>
</protein>
<dbReference type="InterPro" id="IPR000573">
    <property type="entry name" value="AconitaseA/IPMdHydase_ssu_swvl"/>
</dbReference>
<evidence type="ECO:0000259" key="11">
    <source>
        <dbReference type="Pfam" id="PF00694"/>
    </source>
</evidence>
<comment type="pathway">
    <text evidence="3 10">Amino-acid biosynthesis; L-leucine biosynthesis; L-leucine from 3-methyl-2-oxobutanoate: step 2/4.</text>
</comment>
<dbReference type="EMBL" id="RKHY01000001">
    <property type="protein sequence ID" value="ROS44357.1"/>
    <property type="molecule type" value="Genomic_DNA"/>
</dbReference>
<dbReference type="Pfam" id="PF00694">
    <property type="entry name" value="Aconitase_C"/>
    <property type="match status" value="1"/>
</dbReference>
<keyword evidence="8 10" id="KW-0456">Lyase</keyword>
<reference evidence="12 13" key="1">
    <citation type="submission" date="2018-11" db="EMBL/GenBank/DDBJ databases">
        <title>Sequencing the genomes of 1000 actinobacteria strains.</title>
        <authorList>
            <person name="Klenk H.-P."/>
        </authorList>
    </citation>
    <scope>NUCLEOTIDE SEQUENCE [LARGE SCALE GENOMIC DNA]</scope>
    <source>
        <strain evidence="12 13">DSM 44348</strain>
    </source>
</reference>
<dbReference type="GO" id="GO:0009316">
    <property type="term" value="C:3-isopropylmalate dehydratase complex"/>
    <property type="evidence" value="ECO:0007669"/>
    <property type="project" value="InterPro"/>
</dbReference>
<dbReference type="FunFam" id="3.20.19.10:FF:000003">
    <property type="entry name" value="3-isopropylmalate dehydratase small subunit"/>
    <property type="match status" value="1"/>
</dbReference>
<evidence type="ECO:0000256" key="8">
    <source>
        <dbReference type="ARBA" id="ARBA00023239"/>
    </source>
</evidence>
<keyword evidence="13" id="KW-1185">Reference proteome</keyword>
<keyword evidence="7 10" id="KW-0028">Amino-acid biosynthesis</keyword>
<dbReference type="PANTHER" id="PTHR43345:SF5">
    <property type="entry name" value="3-ISOPROPYLMALATE DEHYDRATASE SMALL SUBUNIT"/>
    <property type="match status" value="1"/>
</dbReference>
<dbReference type="InterPro" id="IPR033940">
    <property type="entry name" value="IPMI_Swivel"/>
</dbReference>
<sequence length="198" mass="21705">MEKFTVHTGQAAPLRASDVDTDQIIPVRFLTRLTKAGYGQDLFADWRDDPSFVLNREPYDKATVLVAGPNFGTGSSREGAVYALTDYGFRAVIAPRFGDIFTGNAYQNGLLPVVLPTEVVERLWELLEREPAAPVTVDLVGCVVRAAGIEVGFEVPSDVRERLLAGLDDIGLTLRHTGDIAGYESRRRPALPTTTRRS</sequence>
<dbReference type="Proteomes" id="UP000274843">
    <property type="component" value="Unassembled WGS sequence"/>
</dbReference>
<comment type="caution">
    <text evidence="12">The sequence shown here is derived from an EMBL/GenBank/DDBJ whole genome shotgun (WGS) entry which is preliminary data.</text>
</comment>
<dbReference type="InterPro" id="IPR015928">
    <property type="entry name" value="Aconitase/3IPM_dehydase_swvl"/>
</dbReference>
<dbReference type="Gene3D" id="3.20.19.10">
    <property type="entry name" value="Aconitase, domain 4"/>
    <property type="match status" value="1"/>
</dbReference>
<evidence type="ECO:0000256" key="10">
    <source>
        <dbReference type="HAMAP-Rule" id="MF_01031"/>
    </source>
</evidence>
<dbReference type="AlphaFoldDB" id="A0A3N2H629"/>
<dbReference type="NCBIfam" id="TIGR00171">
    <property type="entry name" value="leuD"/>
    <property type="match status" value="1"/>
</dbReference>
<keyword evidence="9 10" id="KW-0100">Branched-chain amino acid biosynthesis</keyword>
<evidence type="ECO:0000256" key="7">
    <source>
        <dbReference type="ARBA" id="ARBA00022605"/>
    </source>
</evidence>
<dbReference type="RefSeq" id="WP_123686340.1">
    <property type="nucleotide sequence ID" value="NZ_RKHY01000001.1"/>
</dbReference>
<name>A0A3N2H629_9PSEU</name>
<dbReference type="UniPathway" id="UPA00048">
    <property type="reaction ID" value="UER00071"/>
</dbReference>
<dbReference type="InterPro" id="IPR050075">
    <property type="entry name" value="LeuD"/>
</dbReference>
<dbReference type="InterPro" id="IPR004431">
    <property type="entry name" value="3-IsopropMal_deHydase_ssu"/>
</dbReference>
<comment type="catalytic activity">
    <reaction evidence="1 10">
        <text>(2R,3S)-3-isopropylmalate = (2S)-2-isopropylmalate</text>
        <dbReference type="Rhea" id="RHEA:32287"/>
        <dbReference type="ChEBI" id="CHEBI:1178"/>
        <dbReference type="ChEBI" id="CHEBI:35121"/>
        <dbReference type="EC" id="4.2.1.33"/>
    </reaction>
</comment>
<dbReference type="GO" id="GO:0003861">
    <property type="term" value="F:3-isopropylmalate dehydratase activity"/>
    <property type="evidence" value="ECO:0007669"/>
    <property type="project" value="UniProtKB-UniRule"/>
</dbReference>
<dbReference type="GeneID" id="301848045"/>
<proteinExistence type="inferred from homology"/>
<dbReference type="HAMAP" id="MF_01031">
    <property type="entry name" value="LeuD_type1"/>
    <property type="match status" value="1"/>
</dbReference>
<evidence type="ECO:0000256" key="6">
    <source>
        <dbReference type="ARBA" id="ARBA00022430"/>
    </source>
</evidence>
<comment type="similarity">
    <text evidence="4 10">Belongs to the LeuD family. LeuD type 1 subfamily.</text>
</comment>
<gene>
    <name evidence="10" type="primary">leuD</name>
    <name evidence="12" type="ORF">EDD35_6797</name>
</gene>
<comment type="subunit">
    <text evidence="5 10">Heterodimer of LeuC and LeuD.</text>
</comment>
<dbReference type="NCBIfam" id="NF002458">
    <property type="entry name" value="PRK01641.1"/>
    <property type="match status" value="1"/>
</dbReference>
<evidence type="ECO:0000313" key="12">
    <source>
        <dbReference type="EMBL" id="ROS44357.1"/>
    </source>
</evidence>
<dbReference type="CDD" id="cd01577">
    <property type="entry name" value="IPMI_Swivel"/>
    <property type="match status" value="1"/>
</dbReference>
<evidence type="ECO:0000256" key="3">
    <source>
        <dbReference type="ARBA" id="ARBA00004729"/>
    </source>
</evidence>
<dbReference type="EC" id="4.2.1.33" evidence="10"/>
<evidence type="ECO:0000256" key="1">
    <source>
        <dbReference type="ARBA" id="ARBA00000491"/>
    </source>
</evidence>
<evidence type="ECO:0000256" key="2">
    <source>
        <dbReference type="ARBA" id="ARBA00002695"/>
    </source>
</evidence>
<evidence type="ECO:0000256" key="9">
    <source>
        <dbReference type="ARBA" id="ARBA00023304"/>
    </source>
</evidence>
<dbReference type="GO" id="GO:0009098">
    <property type="term" value="P:L-leucine biosynthetic process"/>
    <property type="evidence" value="ECO:0007669"/>
    <property type="project" value="UniProtKB-UniRule"/>
</dbReference>
<dbReference type="PANTHER" id="PTHR43345">
    <property type="entry name" value="3-ISOPROPYLMALATE DEHYDRATASE SMALL SUBUNIT 2-RELATED-RELATED"/>
    <property type="match status" value="1"/>
</dbReference>
<organism evidence="12 13">
    <name type="scientific">Amycolatopsis thermoflava</name>
    <dbReference type="NCBI Taxonomy" id="84480"/>
    <lineage>
        <taxon>Bacteria</taxon>
        <taxon>Bacillati</taxon>
        <taxon>Actinomycetota</taxon>
        <taxon>Actinomycetes</taxon>
        <taxon>Pseudonocardiales</taxon>
        <taxon>Pseudonocardiaceae</taxon>
        <taxon>Amycolatopsis</taxon>
        <taxon>Amycolatopsis methanolica group</taxon>
    </lineage>
</organism>
<accession>A0A3N2H629</accession>